<gene>
    <name evidence="1" type="ORF">TSPGSL018_23132</name>
</gene>
<accession>A0A061QVN2</accession>
<name>A0A061QVN2_9CHLO</name>
<sequence>TSSPFKRITEHKLQAKKSTLLSVFHKLKKVQERKETLRLRECETSSKFLNDSIRRRYCLFKDNVRWRLCTFLSLKIHQY</sequence>
<dbReference type="AlphaFoldDB" id="A0A061QVN2"/>
<proteinExistence type="predicted"/>
<dbReference type="EMBL" id="GBEZ01024470">
    <property type="protein sequence ID" value="JAC62524.1"/>
    <property type="molecule type" value="Transcribed_RNA"/>
</dbReference>
<organism evidence="1">
    <name type="scientific">Tetraselmis sp. GSL018</name>
    <dbReference type="NCBI Taxonomy" id="582737"/>
    <lineage>
        <taxon>Eukaryota</taxon>
        <taxon>Viridiplantae</taxon>
        <taxon>Chlorophyta</taxon>
        <taxon>core chlorophytes</taxon>
        <taxon>Chlorodendrophyceae</taxon>
        <taxon>Chlorodendrales</taxon>
        <taxon>Chlorodendraceae</taxon>
        <taxon>Tetraselmis</taxon>
    </lineage>
</organism>
<protein>
    <submittedName>
        <fullName evidence="1">Uncharacterized protein</fullName>
    </submittedName>
</protein>
<feature type="non-terminal residue" evidence="1">
    <location>
        <position position="1"/>
    </location>
</feature>
<reference evidence="1" key="1">
    <citation type="submission" date="2014-05" db="EMBL/GenBank/DDBJ databases">
        <title>The transcriptome of the halophilic microalga Tetraselmis sp. GSL018 isolated from the Great Salt Lake, Utah.</title>
        <authorList>
            <person name="Jinkerson R.E."/>
            <person name="D'Adamo S."/>
            <person name="Posewitz M.C."/>
        </authorList>
    </citation>
    <scope>NUCLEOTIDE SEQUENCE</scope>
    <source>
        <strain evidence="1">GSL018</strain>
    </source>
</reference>
<evidence type="ECO:0000313" key="1">
    <source>
        <dbReference type="EMBL" id="JAC62524.1"/>
    </source>
</evidence>